<reference evidence="1 2" key="1">
    <citation type="submission" date="2019-10" db="EMBL/GenBank/DDBJ databases">
        <title>Assembly and Annotation for the nematode Trichostrongylus colubriformis.</title>
        <authorList>
            <person name="Martin J."/>
        </authorList>
    </citation>
    <scope>NUCLEOTIDE SEQUENCE [LARGE SCALE GENOMIC DNA]</scope>
    <source>
        <strain evidence="1">G859</strain>
        <tissue evidence="1">Whole worm</tissue>
    </source>
</reference>
<accession>A0AAN8F5P8</accession>
<dbReference type="EMBL" id="WIXE01024615">
    <property type="protein sequence ID" value="KAK5965458.1"/>
    <property type="molecule type" value="Genomic_DNA"/>
</dbReference>
<dbReference type="AlphaFoldDB" id="A0AAN8F5P8"/>
<comment type="caution">
    <text evidence="1">The sequence shown here is derived from an EMBL/GenBank/DDBJ whole genome shotgun (WGS) entry which is preliminary data.</text>
</comment>
<protein>
    <submittedName>
        <fullName evidence="1">Uncharacterized protein</fullName>
    </submittedName>
</protein>
<organism evidence="1 2">
    <name type="scientific">Trichostrongylus colubriformis</name>
    <name type="common">Black scour worm</name>
    <dbReference type="NCBI Taxonomy" id="6319"/>
    <lineage>
        <taxon>Eukaryota</taxon>
        <taxon>Metazoa</taxon>
        <taxon>Ecdysozoa</taxon>
        <taxon>Nematoda</taxon>
        <taxon>Chromadorea</taxon>
        <taxon>Rhabditida</taxon>
        <taxon>Rhabditina</taxon>
        <taxon>Rhabditomorpha</taxon>
        <taxon>Strongyloidea</taxon>
        <taxon>Trichostrongylidae</taxon>
        <taxon>Trichostrongylus</taxon>
    </lineage>
</organism>
<gene>
    <name evidence="1" type="ORF">GCK32_016477</name>
</gene>
<dbReference type="Proteomes" id="UP001331761">
    <property type="component" value="Unassembled WGS sequence"/>
</dbReference>
<evidence type="ECO:0000313" key="2">
    <source>
        <dbReference type="Proteomes" id="UP001331761"/>
    </source>
</evidence>
<sequence length="127" mass="14550">MTGSNSQRSQREALALTVNEIVAHFVQGHREHRDVNLSRLKSVVSYHGMSFREEKRVRYDTLLLLEALQHLSVTRLGSLLNEGCYEEMIDLEMLLFCKQVQFYSIPAKHLIDHIPSLSVANHIVSFG</sequence>
<name>A0AAN8F5P8_TRICO</name>
<evidence type="ECO:0000313" key="1">
    <source>
        <dbReference type="EMBL" id="KAK5965458.1"/>
    </source>
</evidence>
<proteinExistence type="predicted"/>
<keyword evidence="2" id="KW-1185">Reference proteome</keyword>